<dbReference type="HOGENOM" id="CLU_852539_0_0_1"/>
<sequence length="298" mass="30799">MDNPPEPMPKVSIDPLPPAAESPPSPPPSPPPPEQLVVTSHGGSVVAVPAAEPTLEKAVTPPASGPKPPSPPPAPPVVIVAPEPLPPPSPSLIAVPANVSPPASPVIAPIPVVVQQVEPSSTQTTHVEAPPAPIVSSTPSSPSVSPTVIIESPNSISPAPVSPVIVAAPSSTTPAPVVPLAAAPIASIQRVGTTTQGSTDRVPVLVASKSSPELQQEAHEVRARPSFLSFRSMPSDTFIRRDTHVVVVDPVDEGGHPKRHWRDKVRKFWVSKLGGRLFLRLLLGEQGSNVATAVVSRY</sequence>
<name>A0A074ZKW3_AURSE</name>
<feature type="region of interest" description="Disordered" evidence="1">
    <location>
        <begin position="1"/>
        <end position="85"/>
    </location>
</feature>
<evidence type="ECO:0000256" key="1">
    <source>
        <dbReference type="SAM" id="MobiDB-lite"/>
    </source>
</evidence>
<protein>
    <submittedName>
        <fullName evidence="2">Uncharacterized protein</fullName>
    </submittedName>
</protein>
<dbReference type="RefSeq" id="XP_013347224.1">
    <property type="nucleotide sequence ID" value="XM_013491770.1"/>
</dbReference>
<evidence type="ECO:0000313" key="3">
    <source>
        <dbReference type="Proteomes" id="UP000030641"/>
    </source>
</evidence>
<dbReference type="GeneID" id="25362386"/>
<dbReference type="EMBL" id="KL584751">
    <property type="protein sequence ID" value="KEQ99081.1"/>
    <property type="molecule type" value="Genomic_DNA"/>
</dbReference>
<reference evidence="2 3" key="1">
    <citation type="journal article" date="2014" name="BMC Genomics">
        <title>Genome sequencing of four Aureobasidium pullulans varieties: biotechnological potential, stress tolerance, and description of new species.</title>
        <authorList>
            <person name="Gostin Ar C."/>
            <person name="Ohm R.A."/>
            <person name="Kogej T."/>
            <person name="Sonjak S."/>
            <person name="Turk M."/>
            <person name="Zajc J."/>
            <person name="Zalar P."/>
            <person name="Grube M."/>
            <person name="Sun H."/>
            <person name="Han J."/>
            <person name="Sharma A."/>
            <person name="Chiniquy J."/>
            <person name="Ngan C.Y."/>
            <person name="Lipzen A."/>
            <person name="Barry K."/>
            <person name="Grigoriev I.V."/>
            <person name="Gunde-Cimerman N."/>
        </authorList>
    </citation>
    <scope>NUCLEOTIDE SEQUENCE [LARGE SCALE GENOMIC DNA]</scope>
    <source>
        <strain evidence="2 3">EXF-2481</strain>
    </source>
</reference>
<feature type="compositionally biased region" description="Pro residues" evidence="1">
    <location>
        <begin position="15"/>
        <end position="34"/>
    </location>
</feature>
<dbReference type="Proteomes" id="UP000030641">
    <property type="component" value="Unassembled WGS sequence"/>
</dbReference>
<dbReference type="AlphaFoldDB" id="A0A074ZKW3"/>
<dbReference type="STRING" id="1043005.A0A074ZKW3"/>
<organism evidence="2 3">
    <name type="scientific">Aureobasidium subglaciale (strain EXF-2481)</name>
    <name type="common">Aureobasidium pullulans var. subglaciale</name>
    <dbReference type="NCBI Taxonomy" id="1043005"/>
    <lineage>
        <taxon>Eukaryota</taxon>
        <taxon>Fungi</taxon>
        <taxon>Dikarya</taxon>
        <taxon>Ascomycota</taxon>
        <taxon>Pezizomycotina</taxon>
        <taxon>Dothideomycetes</taxon>
        <taxon>Dothideomycetidae</taxon>
        <taxon>Dothideales</taxon>
        <taxon>Saccotheciaceae</taxon>
        <taxon>Aureobasidium</taxon>
    </lineage>
</organism>
<dbReference type="OrthoDB" id="3942034at2759"/>
<dbReference type="InParanoid" id="A0A074ZKW3"/>
<keyword evidence="3" id="KW-1185">Reference proteome</keyword>
<evidence type="ECO:0000313" key="2">
    <source>
        <dbReference type="EMBL" id="KEQ99081.1"/>
    </source>
</evidence>
<proteinExistence type="predicted"/>
<gene>
    <name evidence="2" type="ORF">AUEXF2481DRAFT_1899</name>
</gene>
<dbReference type="OMA" id="GYEYNVP"/>
<feature type="compositionally biased region" description="Pro residues" evidence="1">
    <location>
        <begin position="63"/>
        <end position="76"/>
    </location>
</feature>
<accession>A0A074ZKW3</accession>